<dbReference type="HOGENOM" id="CLU_3207945_0_0_1"/>
<dbReference type="EMBL" id="CH408053">
    <property type="protein sequence ID" value="EDV09056.1"/>
    <property type="molecule type" value="Genomic_DNA"/>
</dbReference>
<dbReference type="Proteomes" id="UP000008335">
    <property type="component" value="Unassembled WGS sequence"/>
</dbReference>
<reference evidence="1" key="2">
    <citation type="submission" date="2005-07" db="EMBL/GenBank/DDBJ databases">
        <title>Annotation of the Saccharomyces cerevisiae RM11-1a Genome.</title>
        <authorList>
            <consortium name="The Broad Institute Genome Sequencing Platform"/>
            <person name="Birren B."/>
            <person name="Lander E."/>
            <person name="Galagan J."/>
            <person name="Nusbaum C."/>
            <person name="Devon K."/>
            <person name="Cuomo C."/>
            <person name="Jaffe D."/>
            <person name="Butler J."/>
            <person name="Alvarez P."/>
            <person name="Gnerre S."/>
            <person name="Grabherr M."/>
            <person name="Kleber M."/>
            <person name="Mauceli E."/>
            <person name="Brockman W."/>
            <person name="MacCallum I.A."/>
            <person name="Rounsley S."/>
            <person name="Young S."/>
            <person name="LaButti K."/>
            <person name="Pushparaj V."/>
            <person name="DeCaprio D."/>
            <person name="Crawford M."/>
            <person name="Koehrsen M."/>
            <person name="Engels R."/>
            <person name="Montgomery P."/>
            <person name="Pearson M."/>
            <person name="Howarth C."/>
            <person name="Larson L."/>
            <person name="Luoma S."/>
            <person name="White J."/>
            <person name="O'Leary S."/>
            <person name="Kodira C."/>
            <person name="Zeng Q."/>
            <person name="Yandava C."/>
            <person name="Alvarado L."/>
            <person name="Pratt S."/>
            <person name="Kruglyak L."/>
        </authorList>
    </citation>
    <scope>NUCLEOTIDE SEQUENCE</scope>
    <source>
        <strain evidence="1">RM11-1a</strain>
    </source>
</reference>
<keyword evidence="2" id="KW-1185">Reference proteome</keyword>
<sequence length="45" mass="5198">MRSAHVVISIARNSRREKIPALITNDHSKREKEEPVATKNIEMIK</sequence>
<gene>
    <name evidence="1" type="ORF">SCRG_04710</name>
</gene>
<dbReference type="AlphaFoldDB" id="B3LSC5"/>
<evidence type="ECO:0000313" key="1">
    <source>
        <dbReference type="EMBL" id="EDV09056.1"/>
    </source>
</evidence>
<name>B3LSC5_YEAS1</name>
<organism evidence="1 2">
    <name type="scientific">Saccharomyces cerevisiae (strain RM11-1a)</name>
    <name type="common">Baker's yeast</name>
    <dbReference type="NCBI Taxonomy" id="285006"/>
    <lineage>
        <taxon>Eukaryota</taxon>
        <taxon>Fungi</taxon>
        <taxon>Dikarya</taxon>
        <taxon>Ascomycota</taxon>
        <taxon>Saccharomycotina</taxon>
        <taxon>Saccharomycetes</taxon>
        <taxon>Saccharomycetales</taxon>
        <taxon>Saccharomycetaceae</taxon>
        <taxon>Saccharomyces</taxon>
    </lineage>
</organism>
<protein>
    <submittedName>
        <fullName evidence="1">Uncharacterized protein</fullName>
    </submittedName>
</protein>
<reference evidence="1" key="1">
    <citation type="submission" date="2005-03" db="EMBL/GenBank/DDBJ databases">
        <authorList>
            <person name="Giovannoni S.J."/>
            <person name="Cho J.-C."/>
            <person name="Ferriera S."/>
            <person name="Johnson J."/>
            <person name="Kravitz S."/>
            <person name="Halpern A."/>
            <person name="Remington K."/>
            <person name="Beeson K."/>
            <person name="Tran B."/>
            <person name="Rogers Y.-H."/>
            <person name="Friedman R."/>
            <person name="Venter J.C."/>
        </authorList>
    </citation>
    <scope>NUCLEOTIDE SEQUENCE</scope>
    <source>
        <strain evidence="1">RM11-1a</strain>
    </source>
</reference>
<proteinExistence type="predicted"/>
<evidence type="ECO:0000313" key="2">
    <source>
        <dbReference type="Proteomes" id="UP000008335"/>
    </source>
</evidence>
<accession>B3LSC5</accession>